<dbReference type="CDD" id="cd21037">
    <property type="entry name" value="MLKL_NTD"/>
    <property type="match status" value="1"/>
</dbReference>
<dbReference type="SUPFAM" id="SSF56112">
    <property type="entry name" value="Protein kinase-like (PK-like)"/>
    <property type="match status" value="1"/>
</dbReference>
<accession>A0ABC9AR87</accession>
<dbReference type="SMART" id="SM00220">
    <property type="entry name" value="S_TKc"/>
    <property type="match status" value="1"/>
</dbReference>
<gene>
    <name evidence="3" type="ORF">URODEC1_LOCUS56773</name>
</gene>
<proteinExistence type="predicted"/>
<keyword evidence="4" id="KW-1185">Reference proteome</keyword>
<reference evidence="3 4" key="2">
    <citation type="submission" date="2024-10" db="EMBL/GenBank/DDBJ databases">
        <authorList>
            <person name="Ryan C."/>
        </authorList>
    </citation>
    <scope>NUCLEOTIDE SEQUENCE [LARGE SCALE GENOMIC DNA]</scope>
</reference>
<dbReference type="InterPro" id="IPR000719">
    <property type="entry name" value="Prot_kinase_dom"/>
</dbReference>
<dbReference type="AlphaFoldDB" id="A0ABC9AR87"/>
<evidence type="ECO:0000259" key="2">
    <source>
        <dbReference type="PROSITE" id="PS50011"/>
    </source>
</evidence>
<dbReference type="InterPro" id="IPR059179">
    <property type="entry name" value="MLKL-like_MCAfunc"/>
</dbReference>
<dbReference type="Proteomes" id="UP001497457">
    <property type="component" value="Chromosome 22rd"/>
</dbReference>
<feature type="compositionally biased region" description="Basic and acidic residues" evidence="1">
    <location>
        <begin position="488"/>
        <end position="502"/>
    </location>
</feature>
<dbReference type="Pfam" id="PF00069">
    <property type="entry name" value="Pkinase"/>
    <property type="match status" value="1"/>
</dbReference>
<dbReference type="InterPro" id="IPR011009">
    <property type="entry name" value="Kinase-like_dom_sf"/>
</dbReference>
<dbReference type="PROSITE" id="PS00108">
    <property type="entry name" value="PROTEIN_KINASE_ST"/>
    <property type="match status" value="1"/>
</dbReference>
<feature type="region of interest" description="Disordered" evidence="1">
    <location>
        <begin position="488"/>
        <end position="507"/>
    </location>
</feature>
<sequence length="518" mass="58062">MVPVICCVALMMLHTSKINKEWHKVEKRAVRVRAFVSRLRESPEMTEDTMLQGVLEDVRETHQRAQALVQDYRQRSCSMCRYCEARKLTKRLRRAHQDILCDVMRAILATNAIVFISPPAVDHKSCPYLGLFLPTNDNASAGADAAAAVSSDPDCSCCPCWRPHVHDQVISLNRLVEGEKELAGITGEPSLLFPGLTKFSLSELEAATDGFSEEKIIGRGGSGSIVFKGVLDDKLIVAIKKFQDPAESLVACICNELHLASELHHRVEDNNIIRILGYGHKVIRKHDLVETSIFLVREFMVKGKMDTIIYGSPHDDWSSRFRIIKGIAYGIDYLHGQGISHLDLKPTNILFDSDMNPKITGFGRGRKLNKTSTEDDSITGTIGYMPPEYILDGTISTKYDVYSFGVILLETISGMCRPESAPHKASVEWAWEAHEAGRRMGDLLDQSLCRKEGQLEEVRRCLKIGLLCAQEKPADRPAMLGVRLMLRGDDKTTKPTRPEYTKSRHPHPRHDGVFSCCF</sequence>
<evidence type="ECO:0000313" key="3">
    <source>
        <dbReference type="EMBL" id="CAL4982774.1"/>
    </source>
</evidence>
<dbReference type="EMBL" id="OZ075132">
    <property type="protein sequence ID" value="CAL4982774.1"/>
    <property type="molecule type" value="Genomic_DNA"/>
</dbReference>
<feature type="domain" description="Protein kinase" evidence="2">
    <location>
        <begin position="211"/>
        <end position="486"/>
    </location>
</feature>
<dbReference type="PROSITE" id="PS50011">
    <property type="entry name" value="PROTEIN_KINASE_DOM"/>
    <property type="match status" value="1"/>
</dbReference>
<protein>
    <recommendedName>
        <fullName evidence="2">Protein kinase domain-containing protein</fullName>
    </recommendedName>
</protein>
<evidence type="ECO:0000313" key="4">
    <source>
        <dbReference type="Proteomes" id="UP001497457"/>
    </source>
</evidence>
<dbReference type="PANTHER" id="PTHR27006">
    <property type="entry name" value="PROMASTIGOTE SURFACE ANTIGEN PROTEIN PSA"/>
    <property type="match status" value="1"/>
</dbReference>
<dbReference type="Gene3D" id="1.10.510.10">
    <property type="entry name" value="Transferase(Phosphotransferase) domain 1"/>
    <property type="match status" value="1"/>
</dbReference>
<dbReference type="Gene3D" id="3.30.200.20">
    <property type="entry name" value="Phosphorylase Kinase, domain 1"/>
    <property type="match status" value="1"/>
</dbReference>
<dbReference type="PANTHER" id="PTHR27006:SF601">
    <property type="entry name" value="PROTEIN KINASE DOMAIN-CONTAINING PROTEIN"/>
    <property type="match status" value="1"/>
</dbReference>
<organism evidence="3 4">
    <name type="scientific">Urochloa decumbens</name>
    <dbReference type="NCBI Taxonomy" id="240449"/>
    <lineage>
        <taxon>Eukaryota</taxon>
        <taxon>Viridiplantae</taxon>
        <taxon>Streptophyta</taxon>
        <taxon>Embryophyta</taxon>
        <taxon>Tracheophyta</taxon>
        <taxon>Spermatophyta</taxon>
        <taxon>Magnoliopsida</taxon>
        <taxon>Liliopsida</taxon>
        <taxon>Poales</taxon>
        <taxon>Poaceae</taxon>
        <taxon>PACMAD clade</taxon>
        <taxon>Panicoideae</taxon>
        <taxon>Panicodae</taxon>
        <taxon>Paniceae</taxon>
        <taxon>Melinidinae</taxon>
        <taxon>Urochloa</taxon>
    </lineage>
</organism>
<name>A0ABC9AR87_9POAL</name>
<evidence type="ECO:0000256" key="1">
    <source>
        <dbReference type="SAM" id="MobiDB-lite"/>
    </source>
</evidence>
<reference evidence="4" key="1">
    <citation type="submission" date="2024-06" db="EMBL/GenBank/DDBJ databases">
        <authorList>
            <person name="Ryan C."/>
        </authorList>
    </citation>
    <scope>NUCLEOTIDE SEQUENCE [LARGE SCALE GENOMIC DNA]</scope>
</reference>
<dbReference type="InterPro" id="IPR008271">
    <property type="entry name" value="Ser/Thr_kinase_AS"/>
</dbReference>